<dbReference type="InterPro" id="IPR006612">
    <property type="entry name" value="THAP_Znf"/>
</dbReference>
<evidence type="ECO:0000256" key="8">
    <source>
        <dbReference type="ARBA" id="ARBA00023125"/>
    </source>
</evidence>
<evidence type="ECO:0000256" key="9">
    <source>
        <dbReference type="ARBA" id="ARBA00023163"/>
    </source>
</evidence>
<evidence type="ECO:0000259" key="14">
    <source>
        <dbReference type="PROSITE" id="PS50950"/>
    </source>
</evidence>
<keyword evidence="3" id="KW-0479">Metal-binding</keyword>
<dbReference type="GO" id="GO:0043565">
    <property type="term" value="F:sequence-specific DNA binding"/>
    <property type="evidence" value="ECO:0007669"/>
    <property type="project" value="InterPro"/>
</dbReference>
<dbReference type="PANTHER" id="PTHR46600">
    <property type="entry name" value="THAP DOMAIN-CONTAINING"/>
    <property type="match status" value="1"/>
</dbReference>
<keyword evidence="7" id="KW-0175">Coiled coil</keyword>
<dbReference type="Gene3D" id="6.20.210.20">
    <property type="entry name" value="THAP domain"/>
    <property type="match status" value="1"/>
</dbReference>
<keyword evidence="8 12" id="KW-0238">DNA-binding</keyword>
<dbReference type="PROSITE" id="PS50950">
    <property type="entry name" value="ZF_THAP"/>
    <property type="match status" value="1"/>
</dbReference>
<evidence type="ECO:0000256" key="3">
    <source>
        <dbReference type="ARBA" id="ARBA00022723"/>
    </source>
</evidence>
<reference evidence="15" key="1">
    <citation type="submission" date="2019-12" db="EMBL/GenBank/DDBJ databases">
        <title>An insight into the sialome of adult female Ixodes ricinus ticks feeding for 6 days.</title>
        <authorList>
            <person name="Perner J."/>
            <person name="Ribeiro J.M.C."/>
        </authorList>
    </citation>
    <scope>NUCLEOTIDE SEQUENCE</scope>
    <source>
        <strain evidence="15">Semi-engorged</strain>
        <tissue evidence="15">Salivary glands</tissue>
    </source>
</reference>
<keyword evidence="9" id="KW-0804">Transcription</keyword>
<comment type="similarity">
    <text evidence="2">Belongs to the THAP1 family.</text>
</comment>
<evidence type="ECO:0000256" key="11">
    <source>
        <dbReference type="ARBA" id="ARBA00023306"/>
    </source>
</evidence>
<dbReference type="GO" id="GO:0005654">
    <property type="term" value="C:nucleoplasm"/>
    <property type="evidence" value="ECO:0007669"/>
    <property type="project" value="UniProtKB-SubCell"/>
</dbReference>
<evidence type="ECO:0000256" key="2">
    <source>
        <dbReference type="ARBA" id="ARBA00006177"/>
    </source>
</evidence>
<evidence type="ECO:0000256" key="5">
    <source>
        <dbReference type="ARBA" id="ARBA00022833"/>
    </source>
</evidence>
<dbReference type="GO" id="GO:0008270">
    <property type="term" value="F:zinc ion binding"/>
    <property type="evidence" value="ECO:0007669"/>
    <property type="project" value="UniProtKB-KW"/>
</dbReference>
<feature type="domain" description="THAP-type" evidence="14">
    <location>
        <begin position="1"/>
        <end position="89"/>
    </location>
</feature>
<evidence type="ECO:0000256" key="10">
    <source>
        <dbReference type="ARBA" id="ARBA00023242"/>
    </source>
</evidence>
<dbReference type="InterPro" id="IPR038441">
    <property type="entry name" value="THAP_Znf_sf"/>
</dbReference>
<dbReference type="EMBL" id="GIFC01015646">
    <property type="protein sequence ID" value="MXU97729.1"/>
    <property type="molecule type" value="Transcribed_RNA"/>
</dbReference>
<protein>
    <recommendedName>
        <fullName evidence="14">THAP-type domain-containing protein</fullName>
    </recommendedName>
</protein>
<keyword evidence="6" id="KW-0805">Transcription regulation</keyword>
<keyword evidence="4 12" id="KW-0863">Zinc-finger</keyword>
<evidence type="ECO:0000256" key="13">
    <source>
        <dbReference type="SAM" id="MobiDB-lite"/>
    </source>
</evidence>
<evidence type="ECO:0000256" key="4">
    <source>
        <dbReference type="ARBA" id="ARBA00022771"/>
    </source>
</evidence>
<keyword evidence="5" id="KW-0862">Zinc</keyword>
<comment type="subcellular location">
    <subcellularLocation>
        <location evidence="1">Nucleus</location>
        <location evidence="1">Nucleoplasm</location>
    </subcellularLocation>
</comment>
<dbReference type="AlphaFoldDB" id="A0A6B0V6V4"/>
<proteinExistence type="inferred from homology"/>
<evidence type="ECO:0000256" key="12">
    <source>
        <dbReference type="PROSITE-ProRule" id="PRU00309"/>
    </source>
</evidence>
<dbReference type="PANTHER" id="PTHR46600:SF1">
    <property type="entry name" value="THAP DOMAIN-CONTAINING PROTEIN 1"/>
    <property type="match status" value="1"/>
</dbReference>
<dbReference type="SUPFAM" id="SSF57716">
    <property type="entry name" value="Glucocorticoid receptor-like (DNA-binding domain)"/>
    <property type="match status" value="1"/>
</dbReference>
<dbReference type="Pfam" id="PF05485">
    <property type="entry name" value="THAP"/>
    <property type="match status" value="1"/>
</dbReference>
<name>A0A6B0V6V4_IXORI</name>
<dbReference type="SMART" id="SM00980">
    <property type="entry name" value="THAP"/>
    <property type="match status" value="1"/>
</dbReference>
<evidence type="ECO:0000256" key="6">
    <source>
        <dbReference type="ARBA" id="ARBA00023015"/>
    </source>
</evidence>
<keyword evidence="10" id="KW-0539">Nucleus</keyword>
<accession>A0A6B0V6V4</accession>
<evidence type="ECO:0000313" key="15">
    <source>
        <dbReference type="EMBL" id="MXU97729.1"/>
    </source>
</evidence>
<feature type="compositionally biased region" description="Polar residues" evidence="13">
    <location>
        <begin position="112"/>
        <end position="129"/>
    </location>
</feature>
<dbReference type="InterPro" id="IPR026516">
    <property type="entry name" value="THAP1/10"/>
</dbReference>
<sequence length="286" mass="31752">MPPRCCVRNCPTGSASEDGTVLTSLHKFPKDKRDRDEWLAAIPTGLLRAQRKLNATRFICSLHFVKEDYTEFSGAKKAQLRRGASPSCFPRDDIDITKPPVVKRRRTEDSEGTSQPSVPDATATCTSLLGDSHEDKAGYTASTSGPEKASESHELHMVMVVPEKVCKRLRTRDRGTWAFVSTTFKKTQTDKLEPPHSLSPVPKVLVSRGTQTEPLRTSTPSCSKATLAIAWQINIACATDRVFSRVQPSSEEELFFCGSVAPREMAPTQGRTQGRFWRLSRLLSEL</sequence>
<evidence type="ECO:0000256" key="1">
    <source>
        <dbReference type="ARBA" id="ARBA00004642"/>
    </source>
</evidence>
<keyword evidence="11" id="KW-0131">Cell cycle</keyword>
<evidence type="ECO:0000256" key="7">
    <source>
        <dbReference type="ARBA" id="ARBA00023054"/>
    </source>
</evidence>
<organism evidence="15">
    <name type="scientific">Ixodes ricinus</name>
    <name type="common">Common tick</name>
    <name type="synonym">Acarus ricinus</name>
    <dbReference type="NCBI Taxonomy" id="34613"/>
    <lineage>
        <taxon>Eukaryota</taxon>
        <taxon>Metazoa</taxon>
        <taxon>Ecdysozoa</taxon>
        <taxon>Arthropoda</taxon>
        <taxon>Chelicerata</taxon>
        <taxon>Arachnida</taxon>
        <taxon>Acari</taxon>
        <taxon>Parasitiformes</taxon>
        <taxon>Ixodida</taxon>
        <taxon>Ixodoidea</taxon>
        <taxon>Ixodidae</taxon>
        <taxon>Ixodinae</taxon>
        <taxon>Ixodes</taxon>
    </lineage>
</organism>
<feature type="region of interest" description="Disordered" evidence="13">
    <location>
        <begin position="83"/>
        <end position="155"/>
    </location>
</feature>